<organism evidence="2">
    <name type="scientific">Cereibacter sphaeroides (strain ATCC 17025 / ATH 2.4.3)</name>
    <name type="common">Rhodobacter sphaeroides</name>
    <dbReference type="NCBI Taxonomy" id="349102"/>
    <lineage>
        <taxon>Bacteria</taxon>
        <taxon>Pseudomonadati</taxon>
        <taxon>Pseudomonadota</taxon>
        <taxon>Alphaproteobacteria</taxon>
        <taxon>Rhodobacterales</taxon>
        <taxon>Paracoccaceae</taxon>
        <taxon>Cereibacter</taxon>
    </lineage>
</organism>
<dbReference type="InterPro" id="IPR058575">
    <property type="entry name" value="NTP_transf_8_dom"/>
</dbReference>
<geneLocation type="plasmid" evidence="2">
    <name>pRSPA02</name>
</geneLocation>
<evidence type="ECO:0000259" key="1">
    <source>
        <dbReference type="Pfam" id="PF12281"/>
    </source>
</evidence>
<keyword evidence="2" id="KW-0614">Plasmid</keyword>
<evidence type="ECO:0000313" key="2">
    <source>
        <dbReference type="EMBL" id="ABP72960.1"/>
    </source>
</evidence>
<feature type="domain" description="Nucleotidyltransferase-like" evidence="1">
    <location>
        <begin position="103"/>
        <end position="308"/>
    </location>
</feature>
<dbReference type="AlphaFoldDB" id="A4WZZ6"/>
<protein>
    <recommendedName>
        <fullName evidence="1">Nucleotidyltransferase-like domain-containing protein</fullName>
    </recommendedName>
</protein>
<dbReference type="KEGG" id="rsq:Rsph17025_4108"/>
<sequence>MDLPLPLQTTYQELQQLHSVMPTPSIEGSILKRTKGDNHYWVARKRAGKNVLETAIGPDTEEIRARIEKAGKEQAALKLWTRSASACVATLQAGRCLAPDMTTGKLLAAIAKTGFFTAGGILGGTQAFRHYPLMLSVDPPSTAFSMTGDVDLIAANSVKLAGGSSGDPKGLALRLQKLGIEMEVVFGMSEDQPPKWVIGGTIELEFLSSMSRDGEPRRRHAGIGESVQALRHLEFTFDGSRDAVSLYRSGVPIKVPAPERYALHKLIVAQLRSGTFREKRRKDLDQASWLLSVLSERRAYELWSAWDDLCRRGRKWRERVDASLEERPDARASLDLVEDEFGPPAS</sequence>
<proteinExistence type="predicted"/>
<name>A4WZZ6_CERS5</name>
<dbReference type="HOGENOM" id="CLU_055810_0_0_5"/>
<dbReference type="Pfam" id="PF12281">
    <property type="entry name" value="NTP_transf_8"/>
    <property type="match status" value="1"/>
</dbReference>
<reference evidence="2" key="1">
    <citation type="submission" date="2007-04" db="EMBL/GenBank/DDBJ databases">
        <title>Complete sequence of plasmid pRSPA02 of Rhodobacter sphaeroides ATCC 17025.</title>
        <authorList>
            <consortium name="US DOE Joint Genome Institute"/>
            <person name="Copeland A."/>
            <person name="Lucas S."/>
            <person name="Lapidus A."/>
            <person name="Barry K."/>
            <person name="Detter J.C."/>
            <person name="Glavina del Rio T."/>
            <person name="Hammon N."/>
            <person name="Israni S."/>
            <person name="Dalin E."/>
            <person name="Tice H."/>
            <person name="Pitluck S."/>
            <person name="Chertkov O."/>
            <person name="Brettin T."/>
            <person name="Bruce D."/>
            <person name="Han C."/>
            <person name="Schmutz J."/>
            <person name="Larimer F."/>
            <person name="Land M."/>
            <person name="Hauser L."/>
            <person name="Kyrpides N."/>
            <person name="Kim E."/>
            <person name="Richardson P."/>
            <person name="Mackenzie C."/>
            <person name="Choudhary M."/>
            <person name="Donohue T.J."/>
            <person name="Kaplan S."/>
        </authorList>
    </citation>
    <scope>NUCLEOTIDE SEQUENCE [LARGE SCALE GENOMIC DNA]</scope>
    <source>
        <strain evidence="2">ATCC 17025</strain>
        <plasmid evidence="2">pRSPA02</plasmid>
    </source>
</reference>
<accession>A4WZZ6</accession>
<gene>
    <name evidence="2" type="ordered locus">Rsph17025_4108</name>
</gene>
<dbReference type="BioCyc" id="RSPH349102:G1G8M-4239-MONOMER"/>
<dbReference type="EMBL" id="CP000663">
    <property type="protein sequence ID" value="ABP72960.1"/>
    <property type="molecule type" value="Genomic_DNA"/>
</dbReference>